<keyword evidence="3" id="KW-1185">Reference proteome</keyword>
<proteinExistence type="predicted"/>
<feature type="compositionally biased region" description="Basic and acidic residues" evidence="1">
    <location>
        <begin position="269"/>
        <end position="302"/>
    </location>
</feature>
<accession>A0ABQ5IPP6</accession>
<protein>
    <submittedName>
        <fullName evidence="2">Uncharacterized protein</fullName>
    </submittedName>
</protein>
<dbReference type="Proteomes" id="UP001151760">
    <property type="component" value="Unassembled WGS sequence"/>
</dbReference>
<organism evidence="2 3">
    <name type="scientific">Tanacetum coccineum</name>
    <dbReference type="NCBI Taxonomy" id="301880"/>
    <lineage>
        <taxon>Eukaryota</taxon>
        <taxon>Viridiplantae</taxon>
        <taxon>Streptophyta</taxon>
        <taxon>Embryophyta</taxon>
        <taxon>Tracheophyta</taxon>
        <taxon>Spermatophyta</taxon>
        <taxon>Magnoliopsida</taxon>
        <taxon>eudicotyledons</taxon>
        <taxon>Gunneridae</taxon>
        <taxon>Pentapetalae</taxon>
        <taxon>asterids</taxon>
        <taxon>campanulids</taxon>
        <taxon>Asterales</taxon>
        <taxon>Asteraceae</taxon>
        <taxon>Asteroideae</taxon>
        <taxon>Anthemideae</taxon>
        <taxon>Anthemidinae</taxon>
        <taxon>Tanacetum</taxon>
    </lineage>
</organism>
<gene>
    <name evidence="2" type="ORF">Tco_1112447</name>
</gene>
<feature type="region of interest" description="Disordered" evidence="1">
    <location>
        <begin position="269"/>
        <end position="315"/>
    </location>
</feature>
<evidence type="ECO:0000256" key="1">
    <source>
        <dbReference type="SAM" id="MobiDB-lite"/>
    </source>
</evidence>
<comment type="caution">
    <text evidence="2">The sequence shown here is derived from an EMBL/GenBank/DDBJ whole genome shotgun (WGS) entry which is preliminary data.</text>
</comment>
<reference evidence="2" key="1">
    <citation type="journal article" date="2022" name="Int. J. Mol. Sci.">
        <title>Draft Genome of Tanacetum Coccineum: Genomic Comparison of Closely Related Tanacetum-Family Plants.</title>
        <authorList>
            <person name="Yamashiro T."/>
            <person name="Shiraishi A."/>
            <person name="Nakayama K."/>
            <person name="Satake H."/>
        </authorList>
    </citation>
    <scope>NUCLEOTIDE SEQUENCE</scope>
</reference>
<name>A0ABQ5IPP6_9ASTR</name>
<reference evidence="2" key="2">
    <citation type="submission" date="2022-01" db="EMBL/GenBank/DDBJ databases">
        <authorList>
            <person name="Yamashiro T."/>
            <person name="Shiraishi A."/>
            <person name="Satake H."/>
            <person name="Nakayama K."/>
        </authorList>
    </citation>
    <scope>NUCLEOTIDE SEQUENCE</scope>
</reference>
<dbReference type="EMBL" id="BQNB010021028">
    <property type="protein sequence ID" value="GJU02109.1"/>
    <property type="molecule type" value="Genomic_DNA"/>
</dbReference>
<sequence length="315" mass="35106">MALESTSSQKSSHLSPSSKVNFKCEEGIIAFNNAVALLEHPNVLYHPMLTFLLNSCISTVITRQPFATYVEYLREFWYSAEPESSLIFSSEKVNADDTADKSLSRTSMQPITQPKAPTDLKLKKKKIPLLPIQNDKEGVFSDSGLQSKPDYDLASLTGFETPDSADNDSQEESNITKQVIDAIQSFVPSLAADTLKYNLPSLLLKALKNSLPQMVHDSIKHSVSQSIEEKLPLFDDQVQQTLKVKDLRIMYNDMVSLLKAVKVFKKANAEGEKWEKNNTESLTEEKDAQNPDQTKGDQHSRDTIIAIAQGEQPPA</sequence>
<evidence type="ECO:0000313" key="3">
    <source>
        <dbReference type="Proteomes" id="UP001151760"/>
    </source>
</evidence>
<evidence type="ECO:0000313" key="2">
    <source>
        <dbReference type="EMBL" id="GJU02109.1"/>
    </source>
</evidence>